<dbReference type="Gene3D" id="2.60.260.20">
    <property type="entry name" value="Urease metallochaperone UreE, N-terminal domain"/>
    <property type="match status" value="2"/>
</dbReference>
<evidence type="ECO:0000256" key="4">
    <source>
        <dbReference type="SAM" id="MobiDB-lite"/>
    </source>
</evidence>
<keyword evidence="7" id="KW-1185">Reference proteome</keyword>
<dbReference type="InterPro" id="IPR002939">
    <property type="entry name" value="DnaJ_C"/>
</dbReference>
<evidence type="ECO:0000259" key="5">
    <source>
        <dbReference type="PROSITE" id="PS50076"/>
    </source>
</evidence>
<dbReference type="InterPro" id="IPR008971">
    <property type="entry name" value="HSP40/DnaJ_pept-bd"/>
</dbReference>
<protein>
    <submittedName>
        <fullName evidence="6">DnaJ domain-containing protein</fullName>
    </submittedName>
</protein>
<feature type="domain" description="J" evidence="5">
    <location>
        <begin position="5"/>
        <end position="63"/>
    </location>
</feature>
<dbReference type="PRINTS" id="PR00625">
    <property type="entry name" value="JDOMAIN"/>
</dbReference>
<proteinExistence type="predicted"/>
<evidence type="ECO:0000256" key="1">
    <source>
        <dbReference type="ARBA" id="ARBA00022705"/>
    </source>
</evidence>
<dbReference type="SMART" id="SM00271">
    <property type="entry name" value="DnaJ"/>
    <property type="match status" value="1"/>
</dbReference>
<keyword evidence="3" id="KW-0143">Chaperone</keyword>
<dbReference type="CDD" id="cd10747">
    <property type="entry name" value="DnaJ_C"/>
    <property type="match status" value="1"/>
</dbReference>
<evidence type="ECO:0000256" key="3">
    <source>
        <dbReference type="ARBA" id="ARBA00023186"/>
    </source>
</evidence>
<evidence type="ECO:0000313" key="7">
    <source>
        <dbReference type="Proteomes" id="UP000826462"/>
    </source>
</evidence>
<keyword evidence="2" id="KW-0346">Stress response</keyword>
<feature type="compositionally biased region" description="Basic and acidic residues" evidence="4">
    <location>
        <begin position="117"/>
        <end position="129"/>
    </location>
</feature>
<name>A0ABX8USX6_9BURK</name>
<sequence>MSIGEYYKRLNLPETASPEEIKKAYRRLRAKYHPDLNKGSESNVEPVFKRIQEAFEVLTGARAPAVQSPSAAQKESRHTQARPPRPQPQPRSPRANERDTDSKPWSTTSDRWQAYRSNEDRPPMRGANRHDKLYVPLDVALNGGHVPTSYQITAPCRQCGGMSGGMSARFNAGPCADCDGQGKTALGARCGTCGGTGRASVDRCAACQNTGSESYWKTDQVAVPAGAWDGQQLTVPDGGFPGANGGTAGNAVLSIVILCGSDFERDGLNLKSELKVDFVTATLGGTFETHLLGRNLRVAIPPNSAQGSVIRLSAHGLSDASGNQGELRLQLVLAMPDAAGYLTDEQRAQLKQMFDDAARRGKSDDNAQ</sequence>
<dbReference type="PANTHER" id="PTHR43096">
    <property type="entry name" value="DNAJ HOMOLOG 1, MITOCHONDRIAL-RELATED"/>
    <property type="match status" value="1"/>
</dbReference>
<accession>A0ABX8USX6</accession>
<dbReference type="Gene3D" id="1.10.287.110">
    <property type="entry name" value="DnaJ domain"/>
    <property type="match status" value="1"/>
</dbReference>
<reference evidence="6 7" key="1">
    <citation type="submission" date="2021-07" db="EMBL/GenBank/DDBJ databases">
        <title>Paraburkholderia edwinii protects Aspergillus sp. from phenazines by acting as a toxin sponge.</title>
        <authorList>
            <person name="Dahlstrom K.M."/>
            <person name="Newman D.K."/>
        </authorList>
    </citation>
    <scope>NUCLEOTIDE SEQUENCE [LARGE SCALE GENOMIC DNA]</scope>
    <source>
        <strain evidence="6 7">Pe01</strain>
    </source>
</reference>
<dbReference type="PROSITE" id="PS50076">
    <property type="entry name" value="DNAJ_2"/>
    <property type="match status" value="1"/>
</dbReference>
<dbReference type="Pfam" id="PF01556">
    <property type="entry name" value="DnaJ_C"/>
    <property type="match status" value="1"/>
</dbReference>
<dbReference type="PANTHER" id="PTHR43096:SF52">
    <property type="entry name" value="DNAJ HOMOLOG 1, MITOCHONDRIAL-RELATED"/>
    <property type="match status" value="1"/>
</dbReference>
<gene>
    <name evidence="6" type="ORF">KZJ38_34655</name>
</gene>
<feature type="region of interest" description="Disordered" evidence="4">
    <location>
        <begin position="62"/>
        <end position="129"/>
    </location>
</feature>
<dbReference type="InterPro" id="IPR001623">
    <property type="entry name" value="DnaJ_domain"/>
</dbReference>
<keyword evidence="1" id="KW-0235">DNA replication</keyword>
<evidence type="ECO:0000313" key="6">
    <source>
        <dbReference type="EMBL" id="QYD72090.1"/>
    </source>
</evidence>
<dbReference type="Gene3D" id="2.10.230.10">
    <property type="entry name" value="Heat shock protein DnaJ, cysteine-rich domain"/>
    <property type="match status" value="1"/>
</dbReference>
<organism evidence="6 7">
    <name type="scientific">Paraburkholderia edwinii</name>
    <dbReference type="NCBI Taxonomy" id="2861782"/>
    <lineage>
        <taxon>Bacteria</taxon>
        <taxon>Pseudomonadati</taxon>
        <taxon>Pseudomonadota</taxon>
        <taxon>Betaproteobacteria</taxon>
        <taxon>Burkholderiales</taxon>
        <taxon>Burkholderiaceae</taxon>
        <taxon>Paraburkholderia</taxon>
    </lineage>
</organism>
<dbReference type="RefSeq" id="WP_219801518.1">
    <property type="nucleotide sequence ID" value="NZ_CP080096.1"/>
</dbReference>
<dbReference type="InterPro" id="IPR036869">
    <property type="entry name" value="J_dom_sf"/>
</dbReference>
<dbReference type="EMBL" id="CP080096">
    <property type="protein sequence ID" value="QYD72090.1"/>
    <property type="molecule type" value="Genomic_DNA"/>
</dbReference>
<dbReference type="InterPro" id="IPR036410">
    <property type="entry name" value="HSP_DnaJ_Cys-rich_dom_sf"/>
</dbReference>
<dbReference type="SUPFAM" id="SSF46565">
    <property type="entry name" value="Chaperone J-domain"/>
    <property type="match status" value="1"/>
</dbReference>
<dbReference type="CDD" id="cd06257">
    <property type="entry name" value="DnaJ"/>
    <property type="match status" value="1"/>
</dbReference>
<dbReference type="Pfam" id="PF00226">
    <property type="entry name" value="DnaJ"/>
    <property type="match status" value="1"/>
</dbReference>
<dbReference type="SUPFAM" id="SSF49493">
    <property type="entry name" value="HSP40/DnaJ peptide-binding domain"/>
    <property type="match status" value="2"/>
</dbReference>
<dbReference type="Proteomes" id="UP000826462">
    <property type="component" value="Chromosome 2"/>
</dbReference>
<evidence type="ECO:0000256" key="2">
    <source>
        <dbReference type="ARBA" id="ARBA00023016"/>
    </source>
</evidence>
<dbReference type="SUPFAM" id="SSF57938">
    <property type="entry name" value="DnaJ/Hsp40 cysteine-rich domain"/>
    <property type="match status" value="1"/>
</dbReference>